<dbReference type="GO" id="GO:0050568">
    <property type="term" value="F:protein-glutamine glutaminase activity"/>
    <property type="evidence" value="ECO:0007669"/>
    <property type="project" value="UniProtKB-UniRule"/>
</dbReference>
<protein>
    <recommendedName>
        <fullName evidence="4">Protein-glutamate methylesterase/protein-glutamine glutaminase</fullName>
        <ecNumber evidence="4">3.1.1.61</ecNumber>
        <ecNumber evidence="4">3.5.1.44</ecNumber>
    </recommendedName>
</protein>
<dbReference type="PANTHER" id="PTHR42872:SF3">
    <property type="entry name" value="PROTEIN-GLUTAMATE METHYLESTERASE_PROTEIN-GLUTAMINE GLUTAMINASE 1"/>
    <property type="match status" value="1"/>
</dbReference>
<dbReference type="Pfam" id="PF00072">
    <property type="entry name" value="Response_reg"/>
    <property type="match status" value="1"/>
</dbReference>
<evidence type="ECO:0000256" key="7">
    <source>
        <dbReference type="SAM" id="MobiDB-lite"/>
    </source>
</evidence>
<feature type="modified residue" description="4-aspartylphosphate" evidence="4 6">
    <location>
        <position position="56"/>
    </location>
</feature>
<evidence type="ECO:0000256" key="4">
    <source>
        <dbReference type="HAMAP-Rule" id="MF_00099"/>
    </source>
</evidence>
<dbReference type="EC" id="3.1.1.61" evidence="4"/>
<feature type="domain" description="Response regulatory" evidence="8">
    <location>
        <begin position="5"/>
        <end position="121"/>
    </location>
</feature>
<dbReference type="InterPro" id="IPR035909">
    <property type="entry name" value="CheB_C"/>
</dbReference>
<dbReference type="GO" id="GO:0008168">
    <property type="term" value="F:methyltransferase activity"/>
    <property type="evidence" value="ECO:0007669"/>
    <property type="project" value="UniProtKB-KW"/>
</dbReference>
<comment type="domain">
    <text evidence="4">Contains a C-terminal catalytic domain, and an N-terminal region which modulates catalytic activity.</text>
</comment>
<dbReference type="GO" id="GO:0032259">
    <property type="term" value="P:methylation"/>
    <property type="evidence" value="ECO:0007669"/>
    <property type="project" value="UniProtKB-KW"/>
</dbReference>
<dbReference type="SMART" id="SM00448">
    <property type="entry name" value="REC"/>
    <property type="match status" value="1"/>
</dbReference>
<dbReference type="InterPro" id="IPR001789">
    <property type="entry name" value="Sig_transdc_resp-reg_receiver"/>
</dbReference>
<keyword evidence="4 6" id="KW-0597">Phosphoprotein</keyword>
<dbReference type="Pfam" id="PF01339">
    <property type="entry name" value="CheB_methylest"/>
    <property type="match status" value="1"/>
</dbReference>
<evidence type="ECO:0000256" key="5">
    <source>
        <dbReference type="PROSITE-ProRule" id="PRU00050"/>
    </source>
</evidence>
<keyword evidence="4 5" id="KW-0145">Chemotaxis</keyword>
<feature type="active site" evidence="4 5">
    <location>
        <position position="223"/>
    </location>
</feature>
<evidence type="ECO:0000313" key="11">
    <source>
        <dbReference type="Proteomes" id="UP000471031"/>
    </source>
</evidence>
<dbReference type="RefSeq" id="WP_161261166.1">
    <property type="nucleotide sequence ID" value="NZ_JAFBDC010000003.1"/>
</dbReference>
<dbReference type="PANTHER" id="PTHR42872">
    <property type="entry name" value="PROTEIN-GLUTAMATE METHYLESTERASE/PROTEIN-GLUTAMINE GLUTAMINASE"/>
    <property type="match status" value="1"/>
</dbReference>
<evidence type="ECO:0000259" key="8">
    <source>
        <dbReference type="PROSITE" id="PS50110"/>
    </source>
</evidence>
<comment type="similarity">
    <text evidence="4">Belongs to the CheB family.</text>
</comment>
<dbReference type="PROSITE" id="PS50122">
    <property type="entry name" value="CHEB"/>
    <property type="match status" value="1"/>
</dbReference>
<comment type="function">
    <text evidence="4">Involved in chemotaxis. Part of a chemotaxis signal transduction system that modulates chemotaxis in response to various stimuli. Catalyzes the demethylation of specific methylglutamate residues introduced into the chemoreceptors (methyl-accepting chemotaxis proteins or MCP) by CheR. Also mediates the irreversible deamidation of specific glutamine residues to glutamic acid.</text>
</comment>
<reference evidence="10 11" key="1">
    <citation type="submission" date="2020-01" db="EMBL/GenBank/DDBJ databases">
        <title>Whole genome sequence of Heliobacterium gestii DSM 11169.</title>
        <authorList>
            <person name="Kyndt J.A."/>
            <person name="Meyer T.E."/>
        </authorList>
    </citation>
    <scope>NUCLEOTIDE SEQUENCE [LARGE SCALE GENOMIC DNA]</scope>
    <source>
        <strain evidence="10 11">DSM 11169</strain>
    </source>
</reference>
<evidence type="ECO:0000313" key="10">
    <source>
        <dbReference type="EMBL" id="MZP42603.1"/>
    </source>
</evidence>
<feature type="active site" evidence="4 5">
    <location>
        <position position="196"/>
    </location>
</feature>
<feature type="domain" description="CheB-type methylesterase" evidence="9">
    <location>
        <begin position="184"/>
        <end position="379"/>
    </location>
</feature>
<evidence type="ECO:0000256" key="1">
    <source>
        <dbReference type="ARBA" id="ARBA00022801"/>
    </source>
</evidence>
<evidence type="ECO:0000256" key="2">
    <source>
        <dbReference type="ARBA" id="ARBA00024867"/>
    </source>
</evidence>
<dbReference type="GO" id="GO:0008984">
    <property type="term" value="F:protein-glutamate methylesterase activity"/>
    <property type="evidence" value="ECO:0007669"/>
    <property type="project" value="UniProtKB-UniRule"/>
</dbReference>
<dbReference type="GO" id="GO:0000156">
    <property type="term" value="F:phosphorelay response regulator activity"/>
    <property type="evidence" value="ECO:0007669"/>
    <property type="project" value="InterPro"/>
</dbReference>
<keyword evidence="1 4" id="KW-0378">Hydrolase</keyword>
<keyword evidence="11" id="KW-1185">Reference proteome</keyword>
<dbReference type="GO" id="GO:0005737">
    <property type="term" value="C:cytoplasm"/>
    <property type="evidence" value="ECO:0007669"/>
    <property type="project" value="UniProtKB-SubCell"/>
</dbReference>
<dbReference type="PIRSF" id="PIRSF000876">
    <property type="entry name" value="RR_chemtxs_CheB"/>
    <property type="match status" value="1"/>
</dbReference>
<proteinExistence type="inferred from homology"/>
<dbReference type="EMBL" id="WXEX01000004">
    <property type="protein sequence ID" value="MZP42603.1"/>
    <property type="molecule type" value="Genomic_DNA"/>
</dbReference>
<evidence type="ECO:0000259" key="9">
    <source>
        <dbReference type="PROSITE" id="PS50122"/>
    </source>
</evidence>
<organism evidence="10 11">
    <name type="scientific">Heliomicrobium gestii</name>
    <name type="common">Heliobacterium gestii</name>
    <dbReference type="NCBI Taxonomy" id="2699"/>
    <lineage>
        <taxon>Bacteria</taxon>
        <taxon>Bacillati</taxon>
        <taxon>Bacillota</taxon>
        <taxon>Clostridia</taxon>
        <taxon>Eubacteriales</taxon>
        <taxon>Heliobacteriaceae</taxon>
        <taxon>Heliomicrobium</taxon>
    </lineage>
</organism>
<comment type="catalytic activity">
    <reaction evidence="3 4">
        <text>[protein]-L-glutamate 5-O-methyl ester + H2O = L-glutamyl-[protein] + methanol + H(+)</text>
        <dbReference type="Rhea" id="RHEA:23236"/>
        <dbReference type="Rhea" id="RHEA-COMP:10208"/>
        <dbReference type="Rhea" id="RHEA-COMP:10311"/>
        <dbReference type="ChEBI" id="CHEBI:15377"/>
        <dbReference type="ChEBI" id="CHEBI:15378"/>
        <dbReference type="ChEBI" id="CHEBI:17790"/>
        <dbReference type="ChEBI" id="CHEBI:29973"/>
        <dbReference type="ChEBI" id="CHEBI:82795"/>
        <dbReference type="EC" id="3.1.1.61"/>
    </reaction>
</comment>
<comment type="PTM">
    <text evidence="4">Phosphorylated by CheA. Phosphorylation of the N-terminal regulatory domain activates the methylesterase activity.</text>
</comment>
<feature type="active site" evidence="4 5">
    <location>
        <position position="320"/>
    </location>
</feature>
<dbReference type="CDD" id="cd16432">
    <property type="entry name" value="CheB_Rec"/>
    <property type="match status" value="1"/>
</dbReference>
<comment type="catalytic activity">
    <reaction evidence="4">
        <text>L-glutaminyl-[protein] + H2O = L-glutamyl-[protein] + NH4(+)</text>
        <dbReference type="Rhea" id="RHEA:16441"/>
        <dbReference type="Rhea" id="RHEA-COMP:10207"/>
        <dbReference type="Rhea" id="RHEA-COMP:10208"/>
        <dbReference type="ChEBI" id="CHEBI:15377"/>
        <dbReference type="ChEBI" id="CHEBI:28938"/>
        <dbReference type="ChEBI" id="CHEBI:29973"/>
        <dbReference type="ChEBI" id="CHEBI:30011"/>
        <dbReference type="EC" id="3.5.1.44"/>
    </reaction>
</comment>
<feature type="region of interest" description="Disordered" evidence="7">
    <location>
        <begin position="140"/>
        <end position="181"/>
    </location>
</feature>
<sequence length="380" mass="40521">MEKLKVLIAEDTLVYRKMLALAVESTGLATVECTASNGLLALERLKQHWIDVVLLDESMPELDGPATLARIRREYPQLPVIMIGGDGSDLATTQDSGAGVLDVVAKPPETDAEKSTERLKSQLQALFTQIHMGKLVMSSRAPAPPVSTRPQAPPQPPAQLWAQRKAPLPPEEETGIAQPSKRKRLTGVDLVVIASSTGGPVALEQVLFPLPPSFAKPILVVQHMPADFTRILAHTLSRKCAIPVAEAREGEAIAPGRILIAPGGCHMAVASQGKEKVIRLDKGPPVHGVRPAADVLFASLAREWARQRVLAIVLTGMGSDGMGGVAELKKHCDCYCLVQSEKTCVVYGMPRSVAEAGLADEVVDLPDISARVVRIVSGGV</sequence>
<evidence type="ECO:0000256" key="3">
    <source>
        <dbReference type="ARBA" id="ARBA00048267"/>
    </source>
</evidence>
<dbReference type="GO" id="GO:0006935">
    <property type="term" value="P:chemotaxis"/>
    <property type="evidence" value="ECO:0007669"/>
    <property type="project" value="UniProtKB-UniRule"/>
</dbReference>
<comment type="subcellular location">
    <subcellularLocation>
        <location evidence="4">Cytoplasm</location>
    </subcellularLocation>
</comment>
<dbReference type="InterPro" id="IPR000673">
    <property type="entry name" value="Sig_transdc_resp-reg_Me-estase"/>
</dbReference>
<dbReference type="AlphaFoldDB" id="A0A845LGK4"/>
<accession>A0A845LGK4</accession>
<dbReference type="Gene3D" id="3.40.50.2300">
    <property type="match status" value="1"/>
</dbReference>
<dbReference type="Proteomes" id="UP000471031">
    <property type="component" value="Unassembled WGS sequence"/>
</dbReference>
<dbReference type="SUPFAM" id="SSF52172">
    <property type="entry name" value="CheY-like"/>
    <property type="match status" value="1"/>
</dbReference>
<gene>
    <name evidence="4 10" type="primary">cheB</name>
    <name evidence="10" type="ORF">GTO89_06070</name>
</gene>
<dbReference type="OrthoDB" id="9793421at2"/>
<dbReference type="PROSITE" id="PS50110">
    <property type="entry name" value="RESPONSE_REGULATORY"/>
    <property type="match status" value="1"/>
</dbReference>
<dbReference type="InterPro" id="IPR008248">
    <property type="entry name" value="CheB-like"/>
</dbReference>
<dbReference type="HAMAP" id="MF_00099">
    <property type="entry name" value="CheB_chemtxs"/>
    <property type="match status" value="1"/>
</dbReference>
<comment type="caution">
    <text evidence="10">The sequence shown here is derived from an EMBL/GenBank/DDBJ whole genome shotgun (WGS) entry which is preliminary data.</text>
</comment>
<dbReference type="SUPFAM" id="SSF52738">
    <property type="entry name" value="Methylesterase CheB, C-terminal domain"/>
    <property type="match status" value="1"/>
</dbReference>
<comment type="function">
    <text evidence="2">May play the central regulatory role in sporulation. It may be an element of the effector pathway responsible for the activation of sporulation genes in response to nutritional stress. Spo0A may act in concert with spo0H (a sigma factor) to control the expression of some genes that are critical to the sporulation process.</text>
</comment>
<keyword evidence="10" id="KW-0808">Transferase</keyword>
<evidence type="ECO:0000256" key="6">
    <source>
        <dbReference type="PROSITE-ProRule" id="PRU00169"/>
    </source>
</evidence>
<dbReference type="Gene3D" id="3.40.50.180">
    <property type="entry name" value="Methylesterase CheB, C-terminal domain"/>
    <property type="match status" value="1"/>
</dbReference>
<dbReference type="InterPro" id="IPR011006">
    <property type="entry name" value="CheY-like_superfamily"/>
</dbReference>
<dbReference type="EC" id="3.5.1.44" evidence="4"/>
<keyword evidence="10" id="KW-0489">Methyltransferase</keyword>
<feature type="compositionally biased region" description="Pro residues" evidence="7">
    <location>
        <begin position="142"/>
        <end position="157"/>
    </location>
</feature>
<dbReference type="NCBIfam" id="NF001965">
    <property type="entry name" value="PRK00742.1"/>
    <property type="match status" value="1"/>
</dbReference>
<name>A0A845LGK4_HELGE</name>
<keyword evidence="4" id="KW-0963">Cytoplasm</keyword>